<accession>F8CRG9</accession>
<sequence>MAELFLGVARGAEGFERPVAIKRVLPHLAREPDIARMFLAEARLATLLQHQNIATVHDVGQGPEGLFLVMELVDGWDLGVLLRSAASRGARFPPHLAAFIVHQALAGLGHAYRKVHDGRPVMVAHRDVSPSNILVSREGEVKLTDFGIARMAGPAHTAPGVFRGKEAYTAPEVLKGGPATAASDQFSLGIVLYELLTGRHPFHAEKDASAVAYAILTRPVSPPQDVPAPLAGAVMRMLARTPQERFHSPESLAEGFARWLAQAGEPATSQALAAFLQGLGLPPPLSEQAASPSGLPAPGLRDDAGPRPPGGTPAQSPAPAQAGARAWASQGHERPSPSDMAALGQPPGPTLSMAGGSGPHAVDTRAGTHAPGPMGAALASGSRGAAADPGAEEEEPLSLPGGAALSVSGRLVHRCPRCSHVVSSPQARCSHCAMWPDAPRDEAPVQRPSHAPGAFAPPPGGLELSAQQTLAESVPQSYVTPGAKSVLHTAADELELAERAYAPESDWPDEAALLRRSRRRRAVGLLLVALLVGAGVWLWPRRSTVLIRVMAATGLRLSPTPMLRVDSDPPGATVWVRDAELGTTPLALENRYPEGRVPLQVRLKGHRTWKGTFSGGEAAHIDAKLKR</sequence>
<keyword evidence="4" id="KW-0067">ATP-binding</keyword>
<dbReference type="SUPFAM" id="SSF56112">
    <property type="entry name" value="Protein kinase-like (PK-like)"/>
    <property type="match status" value="1"/>
</dbReference>
<feature type="domain" description="Protein kinase" evidence="7">
    <location>
        <begin position="1"/>
        <end position="260"/>
    </location>
</feature>
<dbReference type="STRING" id="483219.LILAB_18060"/>
<feature type="region of interest" description="Disordered" evidence="5">
    <location>
        <begin position="283"/>
        <end position="402"/>
    </location>
</feature>
<dbReference type="KEGG" id="mfu:LILAB_18060"/>
<dbReference type="Gene3D" id="1.10.510.10">
    <property type="entry name" value="Transferase(Phosphotransferase) domain 1"/>
    <property type="match status" value="1"/>
</dbReference>
<keyword evidence="1" id="KW-0808">Transferase</keyword>
<dbReference type="InterPro" id="IPR013229">
    <property type="entry name" value="PEGA"/>
</dbReference>
<dbReference type="Pfam" id="PF00069">
    <property type="entry name" value="Pkinase"/>
    <property type="match status" value="1"/>
</dbReference>
<keyword evidence="2" id="KW-0547">Nucleotide-binding</keyword>
<dbReference type="CDD" id="cd14014">
    <property type="entry name" value="STKc_PknB_like"/>
    <property type="match status" value="1"/>
</dbReference>
<dbReference type="AlphaFoldDB" id="F8CRG9"/>
<dbReference type="EMBL" id="CP002830">
    <property type="protein sequence ID" value="AEI65514.1"/>
    <property type="molecule type" value="Genomic_DNA"/>
</dbReference>
<keyword evidence="6" id="KW-1133">Transmembrane helix</keyword>
<dbReference type="PANTHER" id="PTHR43289:SF6">
    <property type="entry name" value="SERINE_THREONINE-PROTEIN KINASE NEKL-3"/>
    <property type="match status" value="1"/>
</dbReference>
<dbReference type="PANTHER" id="PTHR43289">
    <property type="entry name" value="MITOGEN-ACTIVATED PROTEIN KINASE KINASE KINASE 20-RELATED"/>
    <property type="match status" value="1"/>
</dbReference>
<dbReference type="GO" id="GO:0004674">
    <property type="term" value="F:protein serine/threonine kinase activity"/>
    <property type="evidence" value="ECO:0007669"/>
    <property type="project" value="UniProtKB-KW"/>
</dbReference>
<name>F8CRG9_MYXFH</name>
<keyword evidence="3 8" id="KW-0418">Kinase</keyword>
<organism evidence="8 9">
    <name type="scientific">Myxococcus fulvus (strain ATCC BAA-855 / HW-1)</name>
    <dbReference type="NCBI Taxonomy" id="483219"/>
    <lineage>
        <taxon>Bacteria</taxon>
        <taxon>Pseudomonadati</taxon>
        <taxon>Myxococcota</taxon>
        <taxon>Myxococcia</taxon>
        <taxon>Myxococcales</taxon>
        <taxon>Cystobacterineae</taxon>
        <taxon>Myxococcaceae</taxon>
        <taxon>Myxococcus</taxon>
    </lineage>
</organism>
<feature type="transmembrane region" description="Helical" evidence="6">
    <location>
        <begin position="522"/>
        <end position="540"/>
    </location>
</feature>
<keyword evidence="6" id="KW-0812">Transmembrane</keyword>
<dbReference type="HOGENOM" id="CLU_000288_151_5_7"/>
<evidence type="ECO:0000256" key="6">
    <source>
        <dbReference type="SAM" id="Phobius"/>
    </source>
</evidence>
<keyword evidence="8" id="KW-0723">Serine/threonine-protein kinase</keyword>
<evidence type="ECO:0000256" key="3">
    <source>
        <dbReference type="ARBA" id="ARBA00022777"/>
    </source>
</evidence>
<feature type="compositionally biased region" description="Low complexity" evidence="5">
    <location>
        <begin position="312"/>
        <end position="330"/>
    </location>
</feature>
<evidence type="ECO:0000256" key="2">
    <source>
        <dbReference type="ARBA" id="ARBA00022741"/>
    </source>
</evidence>
<dbReference type="Proteomes" id="UP000000488">
    <property type="component" value="Chromosome"/>
</dbReference>
<dbReference type="GO" id="GO:0005524">
    <property type="term" value="F:ATP binding"/>
    <property type="evidence" value="ECO:0007669"/>
    <property type="project" value="UniProtKB-KW"/>
</dbReference>
<dbReference type="InterPro" id="IPR011009">
    <property type="entry name" value="Kinase-like_dom_sf"/>
</dbReference>
<feature type="region of interest" description="Disordered" evidence="5">
    <location>
        <begin position="440"/>
        <end position="463"/>
    </location>
</feature>
<dbReference type="InterPro" id="IPR000719">
    <property type="entry name" value="Prot_kinase_dom"/>
</dbReference>
<evidence type="ECO:0000259" key="7">
    <source>
        <dbReference type="PROSITE" id="PS50011"/>
    </source>
</evidence>
<dbReference type="Gene3D" id="3.30.200.20">
    <property type="entry name" value="Phosphorylase Kinase, domain 1"/>
    <property type="match status" value="1"/>
</dbReference>
<reference evidence="8 9" key="1">
    <citation type="journal article" date="2011" name="J. Bacteriol.">
        <title>Genome sequence of the halotolerant marine bacterium Myxococcus fulvus HW-1.</title>
        <authorList>
            <person name="Li Z.F."/>
            <person name="Li X."/>
            <person name="Liu H."/>
            <person name="Liu X."/>
            <person name="Han K."/>
            <person name="Wu Z.H."/>
            <person name="Hu W."/>
            <person name="Li F.F."/>
            <person name="Li Y.Z."/>
        </authorList>
    </citation>
    <scope>NUCLEOTIDE SEQUENCE [LARGE SCALE GENOMIC DNA]</scope>
    <source>
        <strain evidence="9">ATCC BAA-855 / HW-1</strain>
    </source>
</reference>
<protein>
    <submittedName>
        <fullName evidence="8">Putative serine/threonine protein kinase</fullName>
    </submittedName>
</protein>
<dbReference type="Pfam" id="PF08308">
    <property type="entry name" value="PEGA"/>
    <property type="match status" value="1"/>
</dbReference>
<feature type="compositionally biased region" description="Low complexity" evidence="5">
    <location>
        <begin position="375"/>
        <end position="389"/>
    </location>
</feature>
<evidence type="ECO:0000256" key="4">
    <source>
        <dbReference type="ARBA" id="ARBA00022840"/>
    </source>
</evidence>
<evidence type="ECO:0000256" key="1">
    <source>
        <dbReference type="ARBA" id="ARBA00022679"/>
    </source>
</evidence>
<evidence type="ECO:0000313" key="9">
    <source>
        <dbReference type="Proteomes" id="UP000000488"/>
    </source>
</evidence>
<dbReference type="PROSITE" id="PS50011">
    <property type="entry name" value="PROTEIN_KINASE_DOM"/>
    <property type="match status" value="1"/>
</dbReference>
<gene>
    <name evidence="8" type="ordered locus">LILAB_18060</name>
</gene>
<keyword evidence="6" id="KW-0472">Membrane</keyword>
<proteinExistence type="predicted"/>
<evidence type="ECO:0000256" key="5">
    <source>
        <dbReference type="SAM" id="MobiDB-lite"/>
    </source>
</evidence>
<evidence type="ECO:0000313" key="8">
    <source>
        <dbReference type="EMBL" id="AEI65514.1"/>
    </source>
</evidence>
<dbReference type="eggNOG" id="COG0515">
    <property type="taxonomic scope" value="Bacteria"/>
</dbReference>